<organism evidence="1 2">
    <name type="scientific">Caerostris extrusa</name>
    <name type="common">Bark spider</name>
    <name type="synonym">Caerostris bankana</name>
    <dbReference type="NCBI Taxonomy" id="172846"/>
    <lineage>
        <taxon>Eukaryota</taxon>
        <taxon>Metazoa</taxon>
        <taxon>Ecdysozoa</taxon>
        <taxon>Arthropoda</taxon>
        <taxon>Chelicerata</taxon>
        <taxon>Arachnida</taxon>
        <taxon>Araneae</taxon>
        <taxon>Araneomorphae</taxon>
        <taxon>Entelegynae</taxon>
        <taxon>Araneoidea</taxon>
        <taxon>Araneidae</taxon>
        <taxon>Caerostris</taxon>
    </lineage>
</organism>
<name>A0AAV4MWH8_CAEEX</name>
<sequence>MVRVWFSSKNGIDLVSESLGITATTSDYNHSDDKGDVGVEPKCDFQWMTLAGRTPPSTPDSVLDHYAPQHRIIRARSFPALWSVMRLHK</sequence>
<proteinExistence type="predicted"/>
<dbReference type="Proteomes" id="UP001054945">
    <property type="component" value="Unassembled WGS sequence"/>
</dbReference>
<protein>
    <submittedName>
        <fullName evidence="1">Uncharacterized protein</fullName>
    </submittedName>
</protein>
<keyword evidence="2" id="KW-1185">Reference proteome</keyword>
<gene>
    <name evidence="1" type="ORF">CEXT_519731</name>
</gene>
<evidence type="ECO:0000313" key="1">
    <source>
        <dbReference type="EMBL" id="GIX76234.1"/>
    </source>
</evidence>
<comment type="caution">
    <text evidence="1">The sequence shown here is derived from an EMBL/GenBank/DDBJ whole genome shotgun (WGS) entry which is preliminary data.</text>
</comment>
<accession>A0AAV4MWH8</accession>
<reference evidence="1 2" key="1">
    <citation type="submission" date="2021-06" db="EMBL/GenBank/DDBJ databases">
        <title>Caerostris extrusa draft genome.</title>
        <authorList>
            <person name="Kono N."/>
            <person name="Arakawa K."/>
        </authorList>
    </citation>
    <scope>NUCLEOTIDE SEQUENCE [LARGE SCALE GENOMIC DNA]</scope>
</reference>
<dbReference type="EMBL" id="BPLR01020239">
    <property type="protein sequence ID" value="GIX76234.1"/>
    <property type="molecule type" value="Genomic_DNA"/>
</dbReference>
<dbReference type="AlphaFoldDB" id="A0AAV4MWH8"/>
<evidence type="ECO:0000313" key="2">
    <source>
        <dbReference type="Proteomes" id="UP001054945"/>
    </source>
</evidence>